<evidence type="ECO:0000313" key="2">
    <source>
        <dbReference type="Proteomes" id="UP000187181"/>
    </source>
</evidence>
<proteinExistence type="predicted"/>
<organism evidence="1 2">
    <name type="scientific">Pontibacter indicus</name>
    <dbReference type="NCBI Taxonomy" id="1317125"/>
    <lineage>
        <taxon>Bacteria</taxon>
        <taxon>Pseudomonadati</taxon>
        <taxon>Bacteroidota</taxon>
        <taxon>Cytophagia</taxon>
        <taxon>Cytophagales</taxon>
        <taxon>Hymenobacteraceae</taxon>
        <taxon>Pontibacter</taxon>
    </lineage>
</organism>
<dbReference type="Proteomes" id="UP000187181">
    <property type="component" value="Unassembled WGS sequence"/>
</dbReference>
<keyword evidence="2" id="KW-1185">Reference proteome</keyword>
<gene>
    <name evidence="1" type="ORF">SAMN05444128_2265</name>
</gene>
<reference evidence="2" key="1">
    <citation type="submission" date="2017-01" db="EMBL/GenBank/DDBJ databases">
        <authorList>
            <person name="Varghese N."/>
            <person name="Submissions S."/>
        </authorList>
    </citation>
    <scope>NUCLEOTIDE SEQUENCE [LARGE SCALE GENOMIC DNA]</scope>
    <source>
        <strain evidence="2">LP100</strain>
    </source>
</reference>
<protein>
    <recommendedName>
        <fullName evidence="3">DUF4157 domain-containing protein</fullName>
    </recommendedName>
</protein>
<sequence>MTKMKYKIVENSPFARIARLVLKSSNVAMVLGKTIHLSGVRRESFLKDSAWVAHELCHIRQFQEHGYLRFLWLYLRESMRVGYWNNKYEVEARLAGTKGRQEFLAELRKETDAQLPAQPHSNIHPTGLPIPVDVKKKTI</sequence>
<name>A0A1R3XJ91_9BACT</name>
<evidence type="ECO:0000313" key="1">
    <source>
        <dbReference type="EMBL" id="SIT90324.1"/>
    </source>
</evidence>
<dbReference type="EMBL" id="FTPP01000002">
    <property type="protein sequence ID" value="SIT90324.1"/>
    <property type="molecule type" value="Genomic_DNA"/>
</dbReference>
<evidence type="ECO:0008006" key="3">
    <source>
        <dbReference type="Google" id="ProtNLM"/>
    </source>
</evidence>
<accession>A0A1R3XJ91</accession>
<dbReference type="AlphaFoldDB" id="A0A1R3XJ91"/>